<comment type="caution">
    <text evidence="1">The sequence shown here is derived from an EMBL/GenBank/DDBJ whole genome shotgun (WGS) entry which is preliminary data.</text>
</comment>
<accession>A0A1X3JIJ1</accession>
<evidence type="ECO:0000313" key="2">
    <source>
        <dbReference type="Proteomes" id="UP000193045"/>
    </source>
</evidence>
<dbReference type="EMBL" id="ADJB01000046">
    <property type="protein sequence ID" value="OSL11675.1"/>
    <property type="molecule type" value="Genomic_DNA"/>
</dbReference>
<name>A0A1X3JIJ1_ECOLX</name>
<dbReference type="AlphaFoldDB" id="A0A1X3JIJ1"/>
<dbReference type="Proteomes" id="UP000193045">
    <property type="component" value="Unassembled WGS sequence"/>
</dbReference>
<gene>
    <name evidence="1" type="ORF">ECVG_04578</name>
</gene>
<protein>
    <submittedName>
        <fullName evidence="1">Uncharacterized protein</fullName>
    </submittedName>
</protein>
<reference evidence="1 2" key="1">
    <citation type="submission" date="2010-04" db="EMBL/GenBank/DDBJ databases">
        <title>The Genome Sequence of Escherichia coli H386.</title>
        <authorList>
            <consortium name="The Broad Institute Genome Sequencing Platform"/>
            <consortium name="The Broad Institute Genome Sequencing Center for Infectious Disease"/>
            <person name="Feldgarden M."/>
            <person name="Gordon D.M."/>
            <person name="Johnson J.R."/>
            <person name="Johnston B.D."/>
            <person name="Young S."/>
            <person name="Zeng Q."/>
            <person name="Koehrsen M."/>
            <person name="Alvarado L."/>
            <person name="Berlin A.M."/>
            <person name="Borenstein D."/>
            <person name="Chapman S.B."/>
            <person name="Chen Z."/>
            <person name="Engels R."/>
            <person name="Freedman E."/>
            <person name="Gellesch M."/>
            <person name="Goldberg J."/>
            <person name="Griggs A."/>
            <person name="Gujja S."/>
            <person name="Heilman E.R."/>
            <person name="Heiman D.I."/>
            <person name="Hepburn T.A."/>
            <person name="Howarth C."/>
            <person name="Jen D."/>
            <person name="Larson L."/>
            <person name="Mehta T."/>
            <person name="Park D."/>
            <person name="Pearson M."/>
            <person name="Richards J."/>
            <person name="Roberts A."/>
            <person name="Saif S."/>
            <person name="Shea T.D."/>
            <person name="Shenoy N."/>
            <person name="Sisk P."/>
            <person name="Stolte C."/>
            <person name="Sykes S.N."/>
            <person name="Walk T."/>
            <person name="White J."/>
            <person name="Yandava C."/>
            <person name="Haas B."/>
            <person name="Henn M.R."/>
            <person name="Nusbaum C."/>
            <person name="Birren B."/>
        </authorList>
    </citation>
    <scope>NUCLEOTIDE SEQUENCE [LARGE SCALE GENOMIC DNA]</scope>
    <source>
        <strain evidence="1 2">H386</strain>
    </source>
</reference>
<organism evidence="1 2">
    <name type="scientific">Escherichia coli H386</name>
    <dbReference type="NCBI Taxonomy" id="656397"/>
    <lineage>
        <taxon>Bacteria</taxon>
        <taxon>Pseudomonadati</taxon>
        <taxon>Pseudomonadota</taxon>
        <taxon>Gammaproteobacteria</taxon>
        <taxon>Enterobacterales</taxon>
        <taxon>Enterobacteriaceae</taxon>
        <taxon>Escherichia</taxon>
    </lineage>
</organism>
<proteinExistence type="predicted"/>
<sequence length="40" mass="4793">MCLSKKCYFNPFSSLAGDYTEVFEEKMLHFICVSREEVFY</sequence>
<evidence type="ECO:0000313" key="1">
    <source>
        <dbReference type="EMBL" id="OSL11675.1"/>
    </source>
</evidence>